<sequence>MKQEGVVSEKPIVRHELREKARKLIVDTGLLDHLLKHMVGKVASGGEDRFQRRHKTVGGAIEYWLENVDLEDIRKAAGV</sequence>
<feature type="domain" description="PTC1-like winged helix-turn-helix" evidence="1">
    <location>
        <begin position="8"/>
        <end position="67"/>
    </location>
</feature>
<dbReference type="GO" id="GO:0051177">
    <property type="term" value="P:meiotic sister chromatid cohesion"/>
    <property type="evidence" value="ECO:0007669"/>
    <property type="project" value="InterPro"/>
</dbReference>
<dbReference type="EMBL" id="JAKUCV010001208">
    <property type="protein sequence ID" value="KAJ4847287.1"/>
    <property type="molecule type" value="Genomic_DNA"/>
</dbReference>
<dbReference type="GO" id="GO:0007131">
    <property type="term" value="P:reciprocal meiotic recombination"/>
    <property type="evidence" value="ECO:0007669"/>
    <property type="project" value="InterPro"/>
</dbReference>
<evidence type="ECO:0000313" key="2">
    <source>
        <dbReference type="EMBL" id="KAJ4847287.1"/>
    </source>
</evidence>
<keyword evidence="3" id="KW-1185">Reference proteome</keyword>
<proteinExistence type="predicted"/>
<dbReference type="PANTHER" id="PTHR46740:SF2">
    <property type="entry name" value="PROTEIN DYAD"/>
    <property type="match status" value="1"/>
</dbReference>
<evidence type="ECO:0000313" key="3">
    <source>
        <dbReference type="Proteomes" id="UP001141552"/>
    </source>
</evidence>
<protein>
    <recommendedName>
        <fullName evidence="1">PTC1-like winged helix-turn-helix domain-containing protein</fullName>
    </recommendedName>
</protein>
<dbReference type="Proteomes" id="UP001141552">
    <property type="component" value="Unassembled WGS sequence"/>
</dbReference>
<accession>A0A9Q0GCG5</accession>
<dbReference type="PANTHER" id="PTHR46740">
    <property type="entry name" value="PROTEIN DYAD"/>
    <property type="match status" value="1"/>
</dbReference>
<dbReference type="OrthoDB" id="515863at2759"/>
<comment type="caution">
    <text evidence="2">The sequence shown here is derived from an EMBL/GenBank/DDBJ whole genome shotgun (WGS) entry which is preliminary data.</text>
</comment>
<dbReference type="InterPro" id="IPR059080">
    <property type="entry name" value="WHD_PTC1"/>
</dbReference>
<gene>
    <name evidence="2" type="ORF">Tsubulata_029458</name>
</gene>
<evidence type="ECO:0000259" key="1">
    <source>
        <dbReference type="Pfam" id="PF25874"/>
    </source>
</evidence>
<reference evidence="2" key="2">
    <citation type="journal article" date="2023" name="Plants (Basel)">
        <title>Annotation of the Turnera subulata (Passifloraceae) Draft Genome Reveals the S-Locus Evolved after the Divergence of Turneroideae from Passifloroideae in a Stepwise Manner.</title>
        <authorList>
            <person name="Henning P.M."/>
            <person name="Roalson E.H."/>
            <person name="Mir W."/>
            <person name="McCubbin A.G."/>
            <person name="Shore J.S."/>
        </authorList>
    </citation>
    <scope>NUCLEOTIDE SEQUENCE</scope>
    <source>
        <tissue evidence="2">Leaves</tissue>
    </source>
</reference>
<dbReference type="AlphaFoldDB" id="A0A9Q0GCG5"/>
<organism evidence="2 3">
    <name type="scientific">Turnera subulata</name>
    <dbReference type="NCBI Taxonomy" id="218843"/>
    <lineage>
        <taxon>Eukaryota</taxon>
        <taxon>Viridiplantae</taxon>
        <taxon>Streptophyta</taxon>
        <taxon>Embryophyta</taxon>
        <taxon>Tracheophyta</taxon>
        <taxon>Spermatophyta</taxon>
        <taxon>Magnoliopsida</taxon>
        <taxon>eudicotyledons</taxon>
        <taxon>Gunneridae</taxon>
        <taxon>Pentapetalae</taxon>
        <taxon>rosids</taxon>
        <taxon>fabids</taxon>
        <taxon>Malpighiales</taxon>
        <taxon>Passifloraceae</taxon>
        <taxon>Turnera</taxon>
    </lineage>
</organism>
<dbReference type="InterPro" id="IPR044221">
    <property type="entry name" value="DYAD/AMEIOTIC1"/>
</dbReference>
<dbReference type="Pfam" id="PF25874">
    <property type="entry name" value="WHD_plant_repro"/>
    <property type="match status" value="1"/>
</dbReference>
<reference evidence="2" key="1">
    <citation type="submission" date="2022-02" db="EMBL/GenBank/DDBJ databases">
        <authorList>
            <person name="Henning P.M."/>
            <person name="McCubbin A.G."/>
            <person name="Shore J.S."/>
        </authorList>
    </citation>
    <scope>NUCLEOTIDE SEQUENCE</scope>
    <source>
        <strain evidence="2">F60SS</strain>
        <tissue evidence="2">Leaves</tissue>
    </source>
</reference>
<name>A0A9Q0GCG5_9ROSI</name>